<dbReference type="eggNOG" id="KOG0853">
    <property type="taxonomic scope" value="Eukaryota"/>
</dbReference>
<dbReference type="GO" id="GO:0102704">
    <property type="term" value="F:GDP-Man:Man(2)GlcNAc(2)-PP-Dol alpha-1,6-mannosyltransferase activity"/>
    <property type="evidence" value="ECO:0007669"/>
    <property type="project" value="UniProtKB-UniRule"/>
</dbReference>
<comment type="function">
    <text evidence="1 16">Mannosylates Man(2)GlcNAc(2)-dolichol diphosphate and Man(1)GlcNAc(2)-dolichol diphosphate to form Man(3)GlcNAc(2)-dolichol diphosphate.</text>
</comment>
<dbReference type="Pfam" id="PF13439">
    <property type="entry name" value="Glyco_transf_4"/>
    <property type="match status" value="1"/>
</dbReference>
<dbReference type="EC" id="2.4.1.132" evidence="5 16"/>
<dbReference type="InterPro" id="IPR027054">
    <property type="entry name" value="ALG2"/>
</dbReference>
<sequence length="460" mass="52078">MRVAFIHPDLGIGGAERWVVDAAVGLQNLGHEVDIYTSYCNKSHCFDEVRDGLLKVTVLGDTICPHTIKGKFAIFCATFRQLHLAYELKKGPGSKVDVFVVDQLSACVPLLKLWFPKARVLFYGHFPDQLLVQNRNQMSLVKKAYRYPFDKFEEITTASADRLVVNSHFTKDMFEKTFPATKNPLVIYPCVDTDIKEQQQGLDRDMITAASQYTFLLSINRFERKKNILLAIEAFGEAQKKSSNLKLAVAGGYDFRVNENVEYLQELILACEKLKLSHISITADKYAKLLEKDTPAAVWTSIFKNDVIFFPSASNSFKNTLLHISKLLLYTPQNEHFGIVPLEGMLWKTPVLATNSGGPLETVKDNVGWTVEGKSELWAPVIDKVVHMNASDYAVLQTECVNWVNRFSQDTMASELEEAMEEVRKKAPTENVGWDYIRLGMWYSVLMTLTLSIVLLAIWP</sequence>
<dbReference type="GeneID" id="2911827"/>
<evidence type="ECO:0000256" key="7">
    <source>
        <dbReference type="ARBA" id="ARBA00022676"/>
    </source>
</evidence>
<dbReference type="Gene3D" id="3.40.50.2000">
    <property type="entry name" value="Glycogen Phosphorylase B"/>
    <property type="match status" value="2"/>
</dbReference>
<keyword evidence="12 16" id="KW-0472">Membrane</keyword>
<evidence type="ECO:0000256" key="6">
    <source>
        <dbReference type="ARBA" id="ARBA00019218"/>
    </source>
</evidence>
<dbReference type="SMR" id="A0A1H6PVC8"/>
<comment type="subcellular location">
    <subcellularLocation>
        <location evidence="2 16">Endoplasmic reticulum membrane</location>
    </subcellularLocation>
</comment>
<dbReference type="AlphaFoldDB" id="A0A1H6PVC8"/>
<evidence type="ECO:0000256" key="16">
    <source>
        <dbReference type="RuleBase" id="RU367136"/>
    </source>
</evidence>
<evidence type="ECO:0000256" key="5">
    <source>
        <dbReference type="ARBA" id="ARBA00012649"/>
    </source>
</evidence>
<dbReference type="RefSeq" id="XP_504655.1">
    <property type="nucleotide sequence ID" value="XM_504655.1"/>
</dbReference>
<feature type="transmembrane region" description="Helical" evidence="16">
    <location>
        <begin position="440"/>
        <end position="459"/>
    </location>
</feature>
<gene>
    <name evidence="19" type="ORF">YALI1_E37764g</name>
</gene>
<dbReference type="CDD" id="cd03805">
    <property type="entry name" value="GT4_ALG2-like"/>
    <property type="match status" value="1"/>
</dbReference>
<accession>A0A1H6PVC8</accession>
<comment type="catalytic activity">
    <reaction evidence="15 16">
        <text>an alpha-D-Man-(1-&gt;3)-beta-D-Man-(1-&gt;4)-beta-D-GlcNAc-(1-&gt;4)-alpha-D-GlcNAc-diphospho-di-trans,poly-cis-dolichol + GDP-alpha-D-mannose = an alpha-D-Man-(1-&gt;3)-[alpha-D-Man-(1-&gt;6)]-beta-D-Man-(1-&gt;4)-beta-D-GlcNAc-(1-&gt;4)-alpha-D-GlcNAc-diphospho-di-trans,poly-cis-dolichol + GDP + H(+)</text>
        <dbReference type="Rhea" id="RHEA:29519"/>
        <dbReference type="Rhea" id="RHEA-COMP:19513"/>
        <dbReference type="Rhea" id="RHEA-COMP:19515"/>
        <dbReference type="ChEBI" id="CHEBI:15378"/>
        <dbReference type="ChEBI" id="CHEBI:57527"/>
        <dbReference type="ChEBI" id="CHEBI:58189"/>
        <dbReference type="ChEBI" id="CHEBI:132510"/>
        <dbReference type="ChEBI" id="CHEBI:132511"/>
        <dbReference type="EC" id="2.4.1.257"/>
    </reaction>
    <physiologicalReaction direction="left-to-right" evidence="15 16">
        <dbReference type="Rhea" id="RHEA:29520"/>
    </physiologicalReaction>
</comment>
<dbReference type="GO" id="GO:0006488">
    <property type="term" value="P:dolichol-linked oligosaccharide biosynthetic process"/>
    <property type="evidence" value="ECO:0007669"/>
    <property type="project" value="EnsemblFungi"/>
</dbReference>
<proteinExistence type="inferred from homology"/>
<keyword evidence="10 16" id="KW-0256">Endoplasmic reticulum</keyword>
<evidence type="ECO:0000259" key="17">
    <source>
        <dbReference type="Pfam" id="PF00534"/>
    </source>
</evidence>
<dbReference type="VEuPathDB" id="FungiDB:YALI0_E31797g"/>
<evidence type="ECO:0000256" key="2">
    <source>
        <dbReference type="ARBA" id="ARBA00004586"/>
    </source>
</evidence>
<keyword evidence="9 16" id="KW-0812">Transmembrane</keyword>
<keyword evidence="11 16" id="KW-1133">Transmembrane helix</keyword>
<dbReference type="OrthoDB" id="448893at2759"/>
<comment type="catalytic activity">
    <reaction evidence="14 16">
        <text>a beta-D-Man-(1-&gt;4)-beta-D-GlcNAc-(1-&gt;4)-alpha-D-GlcNAc-diphospho-di-trans,poly-cis-dolichol + GDP-alpha-D-mannose = an alpha-D-Man-(1-&gt;3)-beta-D-Man-(1-&gt;4)-beta-D-GlcNAc-(1-&gt;4)-alpha-D-GlcNAc-diphospho-di-trans,poly-cis-dolichol + GDP + H(+)</text>
        <dbReference type="Rhea" id="RHEA:29515"/>
        <dbReference type="Rhea" id="RHEA-COMP:19511"/>
        <dbReference type="Rhea" id="RHEA-COMP:19513"/>
        <dbReference type="ChEBI" id="CHEBI:15378"/>
        <dbReference type="ChEBI" id="CHEBI:57527"/>
        <dbReference type="ChEBI" id="CHEBI:58189"/>
        <dbReference type="ChEBI" id="CHEBI:58472"/>
        <dbReference type="ChEBI" id="CHEBI:132510"/>
        <dbReference type="EC" id="2.4.1.132"/>
    </reaction>
    <physiologicalReaction direction="left-to-right" evidence="14 16">
        <dbReference type="Rhea" id="RHEA:29516"/>
    </physiologicalReaction>
</comment>
<dbReference type="InterPro" id="IPR028098">
    <property type="entry name" value="Glyco_trans_4-like_N"/>
</dbReference>
<feature type="domain" description="Glycosyl transferase family 1" evidence="17">
    <location>
        <begin position="210"/>
        <end position="276"/>
    </location>
</feature>
<dbReference type="GO" id="GO:0004378">
    <property type="term" value="F:GDP-Man:Man(1)GlcNAc(2)-PP-Dol alpha-1,3-mannosyltransferase activity"/>
    <property type="evidence" value="ECO:0007669"/>
    <property type="project" value="UniProtKB-UniRule"/>
</dbReference>
<dbReference type="GO" id="GO:0033164">
    <property type="term" value="F:initiation-specific glycolipid 1,6-alpha-mannosyltransferase activity"/>
    <property type="evidence" value="ECO:0007669"/>
    <property type="project" value="EnsemblFungi"/>
</dbReference>
<dbReference type="GO" id="GO:0005789">
    <property type="term" value="C:endoplasmic reticulum membrane"/>
    <property type="evidence" value="ECO:0007669"/>
    <property type="project" value="UniProtKB-SubCell"/>
</dbReference>
<evidence type="ECO:0000256" key="8">
    <source>
        <dbReference type="ARBA" id="ARBA00022679"/>
    </source>
</evidence>
<dbReference type="Pfam" id="PF00534">
    <property type="entry name" value="Glycos_transf_1"/>
    <property type="match status" value="2"/>
</dbReference>
<evidence type="ECO:0000256" key="12">
    <source>
        <dbReference type="ARBA" id="ARBA00023136"/>
    </source>
</evidence>
<dbReference type="InterPro" id="IPR001296">
    <property type="entry name" value="Glyco_trans_1"/>
</dbReference>
<keyword evidence="13" id="KW-0325">Glycoprotein</keyword>
<keyword evidence="8 16" id="KW-0808">Transferase</keyword>
<evidence type="ECO:0000256" key="11">
    <source>
        <dbReference type="ARBA" id="ARBA00022989"/>
    </source>
</evidence>
<dbReference type="Proteomes" id="UP000182444">
    <property type="component" value="Chromosome 1E"/>
</dbReference>
<dbReference type="FunFam" id="3.40.50.2000:FF:000437">
    <property type="entry name" value="Alpha-1,3/1,6-mannosyltransferase alg2"/>
    <property type="match status" value="1"/>
</dbReference>
<evidence type="ECO:0000256" key="9">
    <source>
        <dbReference type="ARBA" id="ARBA00022692"/>
    </source>
</evidence>
<dbReference type="UniPathway" id="UPA00378"/>
<keyword evidence="7 16" id="KW-0328">Glycosyltransferase</keyword>
<dbReference type="PANTHER" id="PTHR45918:SF1">
    <property type="entry name" value="ALPHA-1,3_1,6-MANNOSYLTRANSFERASE ALG2"/>
    <property type="match status" value="1"/>
</dbReference>
<evidence type="ECO:0000256" key="10">
    <source>
        <dbReference type="ARBA" id="ARBA00022824"/>
    </source>
</evidence>
<evidence type="ECO:0000256" key="14">
    <source>
        <dbReference type="ARBA" id="ARBA00045103"/>
    </source>
</evidence>
<dbReference type="KEGG" id="yli:2911827"/>
<evidence type="ECO:0000256" key="13">
    <source>
        <dbReference type="ARBA" id="ARBA00023180"/>
    </source>
</evidence>
<evidence type="ECO:0000256" key="15">
    <source>
        <dbReference type="ARBA" id="ARBA00045104"/>
    </source>
</evidence>
<dbReference type="OMA" id="AMYMKCP"/>
<evidence type="ECO:0000256" key="4">
    <source>
        <dbReference type="ARBA" id="ARBA00011969"/>
    </source>
</evidence>
<evidence type="ECO:0000256" key="3">
    <source>
        <dbReference type="ARBA" id="ARBA00004922"/>
    </source>
</evidence>
<evidence type="ECO:0000256" key="1">
    <source>
        <dbReference type="ARBA" id="ARBA00003142"/>
    </source>
</evidence>
<reference evidence="19 20" key="1">
    <citation type="journal article" date="2016" name="PLoS ONE">
        <title>Sequence Assembly of Yarrowia lipolytica Strain W29/CLIB89 Shows Transposable Element Diversity.</title>
        <authorList>
            <person name="Magnan C."/>
            <person name="Yu J."/>
            <person name="Chang I."/>
            <person name="Jahn E."/>
            <person name="Kanomata Y."/>
            <person name="Wu J."/>
            <person name="Zeller M."/>
            <person name="Oakes M."/>
            <person name="Baldi P."/>
            <person name="Sandmeyer S."/>
        </authorList>
    </citation>
    <scope>NUCLEOTIDE SEQUENCE [LARGE SCALE GENOMIC DNA]</scope>
    <source>
        <strain evidence="20">CLIB89(W29)</strain>
    </source>
</reference>
<evidence type="ECO:0000313" key="19">
    <source>
        <dbReference type="EMBL" id="AOW06258.1"/>
    </source>
</evidence>
<dbReference type="VEuPathDB" id="FungiDB:YALI1_E37764g"/>
<feature type="domain" description="Glycosyltransferase subfamily 4-like N-terminal" evidence="18">
    <location>
        <begin position="12"/>
        <end position="194"/>
    </location>
</feature>
<protein>
    <recommendedName>
        <fullName evidence="6 16">Alpha-1,3/1,6-mannosyltransferase ALG2</fullName>
        <ecNumber evidence="5 16">2.4.1.132</ecNumber>
        <ecNumber evidence="4 16">2.4.1.257</ecNumber>
    </recommendedName>
    <alternativeName>
        <fullName evidence="16">GDP-Man:Man(1)GlcNAc(2)-PP-Dol alpha-1,3-mannosyltransferase</fullName>
    </alternativeName>
</protein>
<dbReference type="PANTHER" id="PTHR45918">
    <property type="entry name" value="ALPHA-1,3/1,6-MANNOSYLTRANSFERASE ALG2"/>
    <property type="match status" value="1"/>
</dbReference>
<name>A0A1H6PVC8_YARLL</name>
<dbReference type="EMBL" id="CP017557">
    <property type="protein sequence ID" value="AOW06258.1"/>
    <property type="molecule type" value="Genomic_DNA"/>
</dbReference>
<comment type="similarity">
    <text evidence="16">Belongs to the glycosyltransferase group 1 family.</text>
</comment>
<comment type="pathway">
    <text evidence="3 16">Protein modification; protein glycosylation.</text>
</comment>
<organism evidence="19 20">
    <name type="scientific">Yarrowia lipolytica</name>
    <name type="common">Candida lipolytica</name>
    <dbReference type="NCBI Taxonomy" id="4952"/>
    <lineage>
        <taxon>Eukaryota</taxon>
        <taxon>Fungi</taxon>
        <taxon>Dikarya</taxon>
        <taxon>Ascomycota</taxon>
        <taxon>Saccharomycotina</taxon>
        <taxon>Dipodascomycetes</taxon>
        <taxon>Dipodascales</taxon>
        <taxon>Dipodascales incertae sedis</taxon>
        <taxon>Yarrowia</taxon>
    </lineage>
</organism>
<evidence type="ECO:0000313" key="20">
    <source>
        <dbReference type="Proteomes" id="UP000182444"/>
    </source>
</evidence>
<evidence type="ECO:0000259" key="18">
    <source>
        <dbReference type="Pfam" id="PF13439"/>
    </source>
</evidence>
<dbReference type="SUPFAM" id="SSF53756">
    <property type="entry name" value="UDP-Glycosyltransferase/glycogen phosphorylase"/>
    <property type="match status" value="1"/>
</dbReference>
<feature type="domain" description="Glycosyl transferase family 1" evidence="17">
    <location>
        <begin position="304"/>
        <end position="389"/>
    </location>
</feature>
<dbReference type="EC" id="2.4.1.257" evidence="4 16"/>